<evidence type="ECO:0000313" key="2">
    <source>
        <dbReference type="EMBL" id="AYF72610.1"/>
    </source>
</evidence>
<sequence>MSEEIPEDLPAPEKAEPGPGEAESERAAAESEAGDNEPEPDAAGKLPRTHDDDRSPADPHDWQDEWDRARWAP</sequence>
<dbReference type="RefSeq" id="WP_120734556.1">
    <property type="nucleotide sequence ID" value="NZ_CP032568.1"/>
</dbReference>
<feature type="compositionally biased region" description="Basic and acidic residues" evidence="1">
    <location>
        <begin position="48"/>
        <end position="73"/>
    </location>
</feature>
<dbReference type="Proteomes" id="UP000267164">
    <property type="component" value="Chromosome"/>
</dbReference>
<keyword evidence="3" id="KW-1185">Reference proteome</keyword>
<evidence type="ECO:0000313" key="3">
    <source>
        <dbReference type="Proteomes" id="UP000267164"/>
    </source>
</evidence>
<evidence type="ECO:0000256" key="1">
    <source>
        <dbReference type="SAM" id="MobiDB-lite"/>
    </source>
</evidence>
<reference evidence="2 3" key="1">
    <citation type="submission" date="2018-09" db="EMBL/GenBank/DDBJ databases">
        <title>Nocardia yunnanensis sp. nov., an actinomycete isolated from a soil sample.</title>
        <authorList>
            <person name="Zhang J."/>
        </authorList>
    </citation>
    <scope>NUCLEOTIDE SEQUENCE [LARGE SCALE GENOMIC DNA]</scope>
    <source>
        <strain evidence="2 3">CFHS0054</strain>
    </source>
</reference>
<feature type="region of interest" description="Disordered" evidence="1">
    <location>
        <begin position="1"/>
        <end position="73"/>
    </location>
</feature>
<proteinExistence type="predicted"/>
<dbReference type="EMBL" id="CP032568">
    <property type="protein sequence ID" value="AYF72610.1"/>
    <property type="molecule type" value="Genomic_DNA"/>
</dbReference>
<gene>
    <name evidence="2" type="ORF">D7D52_00530</name>
</gene>
<organism evidence="2 3">
    <name type="scientific">Nocardia yunnanensis</name>
    <dbReference type="NCBI Taxonomy" id="2382165"/>
    <lineage>
        <taxon>Bacteria</taxon>
        <taxon>Bacillati</taxon>
        <taxon>Actinomycetota</taxon>
        <taxon>Actinomycetes</taxon>
        <taxon>Mycobacteriales</taxon>
        <taxon>Nocardiaceae</taxon>
        <taxon>Nocardia</taxon>
    </lineage>
</organism>
<name>A0A386Z4P6_9NOCA</name>
<dbReference type="AlphaFoldDB" id="A0A386Z4P6"/>
<protein>
    <submittedName>
        <fullName evidence="2">Uncharacterized protein</fullName>
    </submittedName>
</protein>
<dbReference type="OrthoDB" id="9948198at2"/>
<accession>A0A386Z4P6</accession>
<dbReference type="KEGG" id="nyu:D7D52_00530"/>